<proteinExistence type="inferred from homology"/>
<evidence type="ECO:0000256" key="3">
    <source>
        <dbReference type="ARBA" id="ARBA00038122"/>
    </source>
</evidence>
<name>A0A8J6KGH6_ELECQ</name>
<dbReference type="Pfam" id="PF12796">
    <property type="entry name" value="Ank_2"/>
    <property type="match status" value="1"/>
</dbReference>
<dbReference type="PANTHER" id="PTHR14491:SF2">
    <property type="entry name" value="ANKYRIN REPEAT DOMAIN-CONTAINING PROTEIN SOWAHA"/>
    <property type="match status" value="1"/>
</dbReference>
<dbReference type="PROSITE" id="PS50297">
    <property type="entry name" value="ANK_REP_REGION"/>
    <property type="match status" value="2"/>
</dbReference>
<dbReference type="Pfam" id="PF25877">
    <property type="entry name" value="WHD_SOWAH"/>
    <property type="match status" value="1"/>
</dbReference>
<comment type="caution">
    <text evidence="7">The sequence shown here is derived from an EMBL/GenBank/DDBJ whole genome shotgun (WGS) entry which is preliminary data.</text>
</comment>
<dbReference type="InterPro" id="IPR002110">
    <property type="entry name" value="Ankyrin_rpt"/>
</dbReference>
<feature type="domain" description="SOWAHA-C winged helix-turn-helix" evidence="6">
    <location>
        <begin position="3"/>
        <end position="85"/>
    </location>
</feature>
<protein>
    <recommendedName>
        <fullName evidence="6">SOWAHA-C winged helix-turn-helix domain-containing protein</fullName>
    </recommendedName>
</protein>
<keyword evidence="8" id="KW-1185">Reference proteome</keyword>
<dbReference type="InterPro" id="IPR036770">
    <property type="entry name" value="Ankyrin_rpt-contain_sf"/>
</dbReference>
<reference evidence="7" key="1">
    <citation type="thesis" date="2020" institute="ProQuest LLC" country="789 East Eisenhower Parkway, Ann Arbor, MI, USA">
        <title>Comparative Genomics and Chromosome Evolution.</title>
        <authorList>
            <person name="Mudd A.B."/>
        </authorList>
    </citation>
    <scope>NUCLEOTIDE SEQUENCE</scope>
    <source>
        <strain evidence="7">HN-11 Male</strain>
        <tissue evidence="7">Kidney and liver</tissue>
    </source>
</reference>
<dbReference type="OrthoDB" id="432281at2759"/>
<feature type="repeat" description="ANK" evidence="4">
    <location>
        <begin position="354"/>
        <end position="387"/>
    </location>
</feature>
<dbReference type="SMART" id="SM00248">
    <property type="entry name" value="ANK"/>
    <property type="match status" value="2"/>
</dbReference>
<feature type="repeat" description="ANK" evidence="4">
    <location>
        <begin position="315"/>
        <end position="337"/>
    </location>
</feature>
<gene>
    <name evidence="7" type="ORF">GDO78_006201</name>
</gene>
<feature type="region of interest" description="Disordered" evidence="5">
    <location>
        <begin position="231"/>
        <end position="264"/>
    </location>
</feature>
<evidence type="ECO:0000313" key="8">
    <source>
        <dbReference type="Proteomes" id="UP000770717"/>
    </source>
</evidence>
<accession>A0A8J6KGH6</accession>
<evidence type="ECO:0000256" key="2">
    <source>
        <dbReference type="ARBA" id="ARBA00023043"/>
    </source>
</evidence>
<dbReference type="SUPFAM" id="SSF48403">
    <property type="entry name" value="Ankyrin repeat"/>
    <property type="match status" value="1"/>
</dbReference>
<evidence type="ECO:0000256" key="5">
    <source>
        <dbReference type="SAM" id="MobiDB-lite"/>
    </source>
</evidence>
<dbReference type="Gene3D" id="1.25.40.20">
    <property type="entry name" value="Ankyrin repeat-containing domain"/>
    <property type="match status" value="1"/>
</dbReference>
<dbReference type="EMBL" id="WNTK01000002">
    <property type="protein sequence ID" value="KAG9490745.1"/>
    <property type="molecule type" value="Genomic_DNA"/>
</dbReference>
<dbReference type="Proteomes" id="UP000770717">
    <property type="component" value="Unassembled WGS sequence"/>
</dbReference>
<evidence type="ECO:0000313" key="7">
    <source>
        <dbReference type="EMBL" id="KAG9490745.1"/>
    </source>
</evidence>
<evidence type="ECO:0000256" key="4">
    <source>
        <dbReference type="PROSITE-ProRule" id="PRU00023"/>
    </source>
</evidence>
<comment type="similarity">
    <text evidence="3">Belongs to the SOWAH family.</text>
</comment>
<feature type="compositionally biased region" description="Polar residues" evidence="5">
    <location>
        <begin position="139"/>
        <end position="156"/>
    </location>
</feature>
<feature type="region of interest" description="Disordered" evidence="5">
    <location>
        <begin position="482"/>
        <end position="511"/>
    </location>
</feature>
<dbReference type="PROSITE" id="PS50088">
    <property type="entry name" value="ANK_REPEAT"/>
    <property type="match status" value="2"/>
</dbReference>
<evidence type="ECO:0000259" key="6">
    <source>
        <dbReference type="Pfam" id="PF25877"/>
    </source>
</evidence>
<sequence length="511" mass="57148">MAVTQEVVLNFLLEQGGKVRNSELVRRFKPVVDSPDPEEKANNRELFKRFVNTIAVVKDEEGTKMVVLKKKYTHLLASKTVERQEEVASYSKEKTQLVPLSSSNSIEDPAASYQETRTSQQHVSEPEEPTMPGLPDAGSSETTDQSEVNEESTNNQNEDKRESVFDIVSRMDNVGPVPFPKSWADAQSKEQVSKPYMLPLRYAQASFEESNQGEDHPFQPTLQPKFLQEASVTSLPKSPKVARRQLDDTGSKSPHIKRSSKIPKVSEETKYSDIVPLEPFEHEWLVNSTYGRWNHKLLGLIMTNSDLAGKRDFISGFTALHWAAKSGNTEMVKLLFDLSRKSGNNINVNVRSFGGYTPLHLAAMHERKDVIIALTGDYNANVNIRDNSGKKPYHYLKKSSPIQLKFILKDPAVSNVEHTAPCKRNSKVAASILGTTTAFLGVLSDDIAFHDLTKGLKKPGPLNKFFTAPSGVKKKIRARDSYPSISSLSEEPEEPEEIVGKRRPLSEFFSS</sequence>
<dbReference type="PANTHER" id="PTHR14491">
    <property type="entry name" value="SOSONDOWAH, ISOFORM G"/>
    <property type="match status" value="1"/>
</dbReference>
<feature type="compositionally biased region" description="Basic and acidic residues" evidence="5">
    <location>
        <begin position="83"/>
        <end position="95"/>
    </location>
</feature>
<feature type="compositionally biased region" description="Polar residues" evidence="5">
    <location>
        <begin position="113"/>
        <end position="123"/>
    </location>
</feature>
<organism evidence="7 8">
    <name type="scientific">Eleutherodactylus coqui</name>
    <name type="common">Puerto Rican coqui</name>
    <dbReference type="NCBI Taxonomy" id="57060"/>
    <lineage>
        <taxon>Eukaryota</taxon>
        <taxon>Metazoa</taxon>
        <taxon>Chordata</taxon>
        <taxon>Craniata</taxon>
        <taxon>Vertebrata</taxon>
        <taxon>Euteleostomi</taxon>
        <taxon>Amphibia</taxon>
        <taxon>Batrachia</taxon>
        <taxon>Anura</taxon>
        <taxon>Neobatrachia</taxon>
        <taxon>Hyloidea</taxon>
        <taxon>Eleutherodactylidae</taxon>
        <taxon>Eleutherodactylinae</taxon>
        <taxon>Eleutherodactylus</taxon>
        <taxon>Eleutherodactylus</taxon>
    </lineage>
</organism>
<feature type="region of interest" description="Disordered" evidence="5">
    <location>
        <begin position="83"/>
        <end position="163"/>
    </location>
</feature>
<dbReference type="InterPro" id="IPR058889">
    <property type="entry name" value="WHD_SOWAHA-C"/>
</dbReference>
<keyword evidence="1" id="KW-0677">Repeat</keyword>
<dbReference type="AlphaFoldDB" id="A0A8J6KGH6"/>
<keyword evidence="2 4" id="KW-0040">ANK repeat</keyword>
<evidence type="ECO:0000256" key="1">
    <source>
        <dbReference type="ARBA" id="ARBA00022737"/>
    </source>
</evidence>